<evidence type="ECO:0000256" key="3">
    <source>
        <dbReference type="ARBA" id="ARBA00010199"/>
    </source>
</evidence>
<evidence type="ECO:0000256" key="1">
    <source>
        <dbReference type="ARBA" id="ARBA00003408"/>
    </source>
</evidence>
<keyword evidence="9 13" id="KW-1133">Transmembrane helix</keyword>
<sequence length="449" mass="49170">MDREIKLTEGNITKTLIKLAIPIMATSFVQMAYNMMDMIWLGRVSTNAVAAAGTAGFFTWFGSSLFLIPKIGAEIGVAQSYGKDDMEAARNYVFHTIQIDIIVGLLYTLFLILFRHNLIKFFNLGDSEVIKMSTDYLVIVSFGMVFYFLNPVFSGIFNGSGNSTTPFIVNAIGLGLNVVLDPMMILGLGPFPEMGIKGAALATIISQFIATLIFIKISRDKLTLFCGLNIFRIPDKNYIKKIFKLGFPASLQNGLFAMIAMVIAKIIAQWGPIPIAVQKVGSQIESISWLTAGGFSTALSAFVGQNYGAEEWDRIHEGYKKGLLIVGCIGIFATCLLIFGARPIFRLFIPNDEEAIKEGIIYLRILGLSQLFMTIEIATGGAFNGLGKTVPPSVVGIIFNGFRIPASLILSSYTSLGLTGVWWSISMSSVFKGIILTLWFVNILRKIGE</sequence>
<comment type="caution">
    <text evidence="14">The sequence shown here is derived from an EMBL/GenBank/DDBJ whole genome shotgun (WGS) entry which is preliminary data.</text>
</comment>
<feature type="transmembrane region" description="Helical" evidence="13">
    <location>
        <begin position="48"/>
        <end position="71"/>
    </location>
</feature>
<evidence type="ECO:0000256" key="6">
    <source>
        <dbReference type="ARBA" id="ARBA00022449"/>
    </source>
</evidence>
<evidence type="ECO:0000256" key="8">
    <source>
        <dbReference type="ARBA" id="ARBA00022692"/>
    </source>
</evidence>
<comment type="similarity">
    <text evidence="3">Belongs to the multi antimicrobial extrusion (MATE) (TC 2.A.66.1) family.</text>
</comment>
<evidence type="ECO:0000313" key="15">
    <source>
        <dbReference type="Proteomes" id="UP001142078"/>
    </source>
</evidence>
<name>A0A9X2MQY2_9FIRM</name>
<dbReference type="InterPro" id="IPR002528">
    <property type="entry name" value="MATE_fam"/>
</dbReference>
<feature type="transmembrane region" description="Helical" evidence="13">
    <location>
        <begin position="245"/>
        <end position="267"/>
    </location>
</feature>
<reference evidence="14" key="1">
    <citation type="submission" date="2022-07" db="EMBL/GenBank/DDBJ databases">
        <title>Enhanced cultured diversity of the mouse gut microbiota enables custom-made synthetic communities.</title>
        <authorList>
            <person name="Afrizal A."/>
        </authorList>
    </citation>
    <scope>NUCLEOTIDE SEQUENCE</scope>
    <source>
        <strain evidence="14">DSM 29482</strain>
    </source>
</reference>
<gene>
    <name evidence="14" type="ORF">NSA23_16090</name>
</gene>
<dbReference type="Proteomes" id="UP001142078">
    <property type="component" value="Unassembled WGS sequence"/>
</dbReference>
<dbReference type="InterPro" id="IPR048279">
    <property type="entry name" value="MdtK-like"/>
</dbReference>
<dbReference type="PANTHER" id="PTHR43298">
    <property type="entry name" value="MULTIDRUG RESISTANCE PROTEIN NORM-RELATED"/>
    <property type="match status" value="1"/>
</dbReference>
<keyword evidence="10" id="KW-0406">Ion transport</keyword>
<dbReference type="RefSeq" id="WP_257490782.1">
    <property type="nucleotide sequence ID" value="NZ_JANJZL010000023.1"/>
</dbReference>
<evidence type="ECO:0000313" key="14">
    <source>
        <dbReference type="EMBL" id="MCR2045606.1"/>
    </source>
</evidence>
<dbReference type="GO" id="GO:0042910">
    <property type="term" value="F:xenobiotic transmembrane transporter activity"/>
    <property type="evidence" value="ECO:0007669"/>
    <property type="project" value="InterPro"/>
</dbReference>
<dbReference type="GO" id="GO:0015297">
    <property type="term" value="F:antiporter activity"/>
    <property type="evidence" value="ECO:0007669"/>
    <property type="project" value="UniProtKB-KW"/>
</dbReference>
<feature type="transmembrane region" description="Helical" evidence="13">
    <location>
        <begin position="421"/>
        <end position="444"/>
    </location>
</feature>
<evidence type="ECO:0000256" key="13">
    <source>
        <dbReference type="SAM" id="Phobius"/>
    </source>
</evidence>
<feature type="transmembrane region" description="Helical" evidence="13">
    <location>
        <begin position="92"/>
        <end position="116"/>
    </location>
</feature>
<keyword evidence="6" id="KW-0050">Antiport</keyword>
<accession>A0A9X2MQY2</accession>
<evidence type="ECO:0000256" key="7">
    <source>
        <dbReference type="ARBA" id="ARBA00022475"/>
    </source>
</evidence>
<evidence type="ECO:0000256" key="11">
    <source>
        <dbReference type="ARBA" id="ARBA00023136"/>
    </source>
</evidence>
<feature type="transmembrane region" description="Helical" evidence="13">
    <location>
        <begin position="168"/>
        <end position="188"/>
    </location>
</feature>
<organism evidence="14 15">
    <name type="scientific">Anaerosalibacter massiliensis</name>
    <dbReference type="NCBI Taxonomy" id="1347392"/>
    <lineage>
        <taxon>Bacteria</taxon>
        <taxon>Bacillati</taxon>
        <taxon>Bacillota</taxon>
        <taxon>Tissierellia</taxon>
        <taxon>Tissierellales</taxon>
        <taxon>Sporanaerobacteraceae</taxon>
        <taxon>Anaerosalibacter</taxon>
    </lineage>
</organism>
<dbReference type="EMBL" id="JANJZL010000023">
    <property type="protein sequence ID" value="MCR2045606.1"/>
    <property type="molecule type" value="Genomic_DNA"/>
</dbReference>
<proteinExistence type="inferred from homology"/>
<dbReference type="PANTHER" id="PTHR43298:SF2">
    <property type="entry name" value="FMN_FAD EXPORTER YEEO-RELATED"/>
    <property type="match status" value="1"/>
</dbReference>
<feature type="transmembrane region" description="Helical" evidence="13">
    <location>
        <begin position="194"/>
        <end position="215"/>
    </location>
</feature>
<keyword evidence="5" id="KW-0813">Transport</keyword>
<dbReference type="InterPro" id="IPR050222">
    <property type="entry name" value="MATE_MdtK"/>
</dbReference>
<feature type="transmembrane region" description="Helical" evidence="13">
    <location>
        <begin position="361"/>
        <end position="383"/>
    </location>
</feature>
<dbReference type="AlphaFoldDB" id="A0A9X2MQY2"/>
<feature type="transmembrane region" description="Helical" evidence="13">
    <location>
        <begin position="136"/>
        <end position="156"/>
    </location>
</feature>
<dbReference type="GO" id="GO:0005886">
    <property type="term" value="C:plasma membrane"/>
    <property type="evidence" value="ECO:0007669"/>
    <property type="project" value="UniProtKB-SubCell"/>
</dbReference>
<protein>
    <recommendedName>
        <fullName evidence="4">Probable multidrug resistance protein NorM</fullName>
    </recommendedName>
    <alternativeName>
        <fullName evidence="12">Multidrug-efflux transporter</fullName>
    </alternativeName>
</protein>
<dbReference type="PIRSF" id="PIRSF006603">
    <property type="entry name" value="DinF"/>
    <property type="match status" value="1"/>
</dbReference>
<dbReference type="Pfam" id="PF01554">
    <property type="entry name" value="MatE"/>
    <property type="match status" value="2"/>
</dbReference>
<feature type="transmembrane region" description="Helical" evidence="13">
    <location>
        <begin position="395"/>
        <end position="415"/>
    </location>
</feature>
<evidence type="ECO:0000256" key="10">
    <source>
        <dbReference type="ARBA" id="ARBA00023065"/>
    </source>
</evidence>
<keyword evidence="11 13" id="KW-0472">Membrane</keyword>
<keyword evidence="7" id="KW-1003">Cell membrane</keyword>
<dbReference type="GO" id="GO:0006811">
    <property type="term" value="P:monoatomic ion transport"/>
    <property type="evidence" value="ECO:0007669"/>
    <property type="project" value="UniProtKB-KW"/>
</dbReference>
<evidence type="ECO:0000256" key="4">
    <source>
        <dbReference type="ARBA" id="ARBA00020268"/>
    </source>
</evidence>
<comment type="subcellular location">
    <subcellularLocation>
        <location evidence="2">Cell membrane</location>
        <topology evidence="2">Multi-pass membrane protein</topology>
    </subcellularLocation>
</comment>
<evidence type="ECO:0000256" key="9">
    <source>
        <dbReference type="ARBA" id="ARBA00022989"/>
    </source>
</evidence>
<evidence type="ECO:0000256" key="12">
    <source>
        <dbReference type="ARBA" id="ARBA00031636"/>
    </source>
</evidence>
<feature type="transmembrane region" description="Helical" evidence="13">
    <location>
        <begin position="321"/>
        <end position="341"/>
    </location>
</feature>
<keyword evidence="8 13" id="KW-0812">Transmembrane</keyword>
<evidence type="ECO:0000256" key="5">
    <source>
        <dbReference type="ARBA" id="ARBA00022448"/>
    </source>
</evidence>
<dbReference type="CDD" id="cd13140">
    <property type="entry name" value="MATE_like_1"/>
    <property type="match status" value="1"/>
</dbReference>
<dbReference type="NCBIfam" id="TIGR00797">
    <property type="entry name" value="matE"/>
    <property type="match status" value="1"/>
</dbReference>
<evidence type="ECO:0000256" key="2">
    <source>
        <dbReference type="ARBA" id="ARBA00004651"/>
    </source>
</evidence>
<keyword evidence="15" id="KW-1185">Reference proteome</keyword>
<comment type="function">
    <text evidence="1">Multidrug efflux pump.</text>
</comment>